<dbReference type="OrthoDB" id="184880at2759"/>
<gene>
    <name evidence="1" type="ORF">C2G38_2209962</name>
</gene>
<evidence type="ECO:0000313" key="1">
    <source>
        <dbReference type="EMBL" id="RIB09038.1"/>
    </source>
</evidence>
<dbReference type="STRING" id="44941.A0A397UIH8"/>
<name>A0A397UIH8_9GLOM</name>
<proteinExistence type="predicted"/>
<reference evidence="1 2" key="1">
    <citation type="submission" date="2018-06" db="EMBL/GenBank/DDBJ databases">
        <title>Comparative genomics reveals the genomic features of Rhizophagus irregularis, R. cerebriforme, R. diaphanum and Gigaspora rosea, and their symbiotic lifestyle signature.</title>
        <authorList>
            <person name="Morin E."/>
            <person name="San Clemente H."/>
            <person name="Chen E.C.H."/>
            <person name="De La Providencia I."/>
            <person name="Hainaut M."/>
            <person name="Kuo A."/>
            <person name="Kohler A."/>
            <person name="Murat C."/>
            <person name="Tang N."/>
            <person name="Roy S."/>
            <person name="Loubradou J."/>
            <person name="Henrissat B."/>
            <person name="Grigoriev I.V."/>
            <person name="Corradi N."/>
            <person name="Roux C."/>
            <person name="Martin F.M."/>
        </authorList>
    </citation>
    <scope>NUCLEOTIDE SEQUENCE [LARGE SCALE GENOMIC DNA]</scope>
    <source>
        <strain evidence="1 2">DAOM 194757</strain>
    </source>
</reference>
<evidence type="ECO:0000313" key="2">
    <source>
        <dbReference type="Proteomes" id="UP000266673"/>
    </source>
</evidence>
<dbReference type="Proteomes" id="UP000266673">
    <property type="component" value="Unassembled WGS sequence"/>
</dbReference>
<keyword evidence="2" id="KW-1185">Reference proteome</keyword>
<accession>A0A397UIH8</accession>
<sequence>MTDDVVIPIMINKEGRCRVSYPQSNNESGDQERLHLQHFLVKSIWQNNFSAPINHILTRTGAKILDIGNSIQNNTFDFVFQRFTAGAYTNDNWPYVMNEIVRVLKPVFFLKKMMEASQNYDIGPVTRRFWNARIDLNAYQTLEIYPQNQGQLENIKKEVKQIRQGVNSNDIQLNEMAINNLILLIARMKPFAVKILQVSDDEFDELLKTAEKELYESDFYYNMARVYANKVVDNT</sequence>
<dbReference type="EMBL" id="QKWP01001424">
    <property type="protein sequence ID" value="RIB09038.1"/>
    <property type="molecule type" value="Genomic_DNA"/>
</dbReference>
<organism evidence="1 2">
    <name type="scientific">Gigaspora rosea</name>
    <dbReference type="NCBI Taxonomy" id="44941"/>
    <lineage>
        <taxon>Eukaryota</taxon>
        <taxon>Fungi</taxon>
        <taxon>Fungi incertae sedis</taxon>
        <taxon>Mucoromycota</taxon>
        <taxon>Glomeromycotina</taxon>
        <taxon>Glomeromycetes</taxon>
        <taxon>Diversisporales</taxon>
        <taxon>Gigasporaceae</taxon>
        <taxon>Gigaspora</taxon>
    </lineage>
</organism>
<comment type="caution">
    <text evidence="1">The sequence shown here is derived from an EMBL/GenBank/DDBJ whole genome shotgun (WGS) entry which is preliminary data.</text>
</comment>
<dbReference type="AlphaFoldDB" id="A0A397UIH8"/>
<protein>
    <submittedName>
        <fullName evidence="1">Uncharacterized protein</fullName>
    </submittedName>
</protein>